<dbReference type="PROSITE" id="PS50304">
    <property type="entry name" value="TUDOR"/>
    <property type="match status" value="1"/>
</dbReference>
<protein>
    <recommendedName>
        <fullName evidence="9">Tudor domain-containing protein</fullName>
    </recommendedName>
</protein>
<comment type="similarity">
    <text evidence="3">Belongs to the SMN family.</text>
</comment>
<dbReference type="AlphaFoldDB" id="A0A815B1F3"/>
<evidence type="ECO:0000256" key="2">
    <source>
        <dbReference type="ARBA" id="ARBA00004408"/>
    </source>
</evidence>
<evidence type="ECO:0000313" key="10">
    <source>
        <dbReference type="EMBL" id="CAF1264894.1"/>
    </source>
</evidence>
<gene>
    <name evidence="10" type="ORF">JYZ213_LOCUS30360</name>
</gene>
<dbReference type="SMART" id="SM00333">
    <property type="entry name" value="TUDOR"/>
    <property type="match status" value="1"/>
</dbReference>
<dbReference type="InterPro" id="IPR040424">
    <property type="entry name" value="Smn1"/>
</dbReference>
<keyword evidence="6" id="KW-0539">Nucleus</keyword>
<dbReference type="GO" id="GO:0030018">
    <property type="term" value="C:Z disc"/>
    <property type="evidence" value="ECO:0007669"/>
    <property type="project" value="UniProtKB-SubCell"/>
</dbReference>
<dbReference type="SUPFAM" id="SSF63748">
    <property type="entry name" value="Tudor/PWWP/MBT"/>
    <property type="match status" value="1"/>
</dbReference>
<feature type="region of interest" description="Disordered" evidence="8">
    <location>
        <begin position="170"/>
        <end position="197"/>
    </location>
</feature>
<evidence type="ECO:0000256" key="1">
    <source>
        <dbReference type="ARBA" id="ARBA00004216"/>
    </source>
</evidence>
<dbReference type="PANTHER" id="PTHR39267:SF1">
    <property type="entry name" value="SURVIVAL MOTOR NEURON PROTEIN"/>
    <property type="match status" value="1"/>
</dbReference>
<evidence type="ECO:0000256" key="7">
    <source>
        <dbReference type="ARBA" id="ARBA00034695"/>
    </source>
</evidence>
<comment type="subcellular location">
    <subcellularLocation>
        <location evidence="1">Cytoplasm</location>
        <location evidence="1">Myofibril</location>
        <location evidence="1">Sarcomere</location>
        <location evidence="1">Z line</location>
    </subcellularLocation>
    <subcellularLocation>
        <location evidence="2">Nucleus</location>
        <location evidence="2">Cajal body</location>
    </subcellularLocation>
    <subcellularLocation>
        <location evidence="7">Nucleus</location>
        <location evidence="7">Gem</location>
    </subcellularLocation>
</comment>
<evidence type="ECO:0000256" key="4">
    <source>
        <dbReference type="ARBA" id="ARBA00022664"/>
    </source>
</evidence>
<dbReference type="PANTHER" id="PTHR39267">
    <property type="entry name" value="SURVIVAL MOTOR NEURON-LIKE PROTEIN 1"/>
    <property type="match status" value="1"/>
</dbReference>
<dbReference type="Gene3D" id="2.30.30.140">
    <property type="match status" value="1"/>
</dbReference>
<proteinExistence type="inferred from homology"/>
<dbReference type="GO" id="GO:0003723">
    <property type="term" value="F:RNA binding"/>
    <property type="evidence" value="ECO:0007669"/>
    <property type="project" value="InterPro"/>
</dbReference>
<name>A0A815B1F3_9BILA</name>
<accession>A0A815B1F3</accession>
<dbReference type="Pfam" id="PF20635">
    <property type="entry name" value="SMN_YG-box"/>
    <property type="match status" value="1"/>
</dbReference>
<dbReference type="InterPro" id="IPR002999">
    <property type="entry name" value="Tudor"/>
</dbReference>
<evidence type="ECO:0000313" key="11">
    <source>
        <dbReference type="Proteomes" id="UP000663845"/>
    </source>
</evidence>
<dbReference type="InterPro" id="IPR047313">
    <property type="entry name" value="SMN_C"/>
</dbReference>
<sequence>MEALTIKQQNEIYPLVNMFEETSEQFDPNVDYDCLRKYDENNTHFSMSIIMTSSSNIVKTINPITDDFFLCRSFAKAISSDKLLQIIEQQPAPIIEVDISSNEIEENSSIPSENLTWKVGDLCLCPYTEDGLLYKATIINIDSSSCTVLFDDYGNEESHLLTDLQIRTEDEQQQEPVSIDDEQDTLTSVPQPPAPLLPPFPELNSNDNNDTLSSTLMSWYLAGYHTGFYQGIKDKK</sequence>
<dbReference type="CDD" id="cd22852">
    <property type="entry name" value="SMN_C"/>
    <property type="match status" value="1"/>
</dbReference>
<dbReference type="EMBL" id="CAJNOG010000484">
    <property type="protein sequence ID" value="CAF1264894.1"/>
    <property type="molecule type" value="Genomic_DNA"/>
</dbReference>
<organism evidence="10 11">
    <name type="scientific">Adineta steineri</name>
    <dbReference type="NCBI Taxonomy" id="433720"/>
    <lineage>
        <taxon>Eukaryota</taxon>
        <taxon>Metazoa</taxon>
        <taxon>Spiralia</taxon>
        <taxon>Gnathifera</taxon>
        <taxon>Rotifera</taxon>
        <taxon>Eurotatoria</taxon>
        <taxon>Bdelloidea</taxon>
        <taxon>Adinetida</taxon>
        <taxon>Adinetidae</taxon>
        <taxon>Adineta</taxon>
    </lineage>
</organism>
<evidence type="ECO:0000256" key="8">
    <source>
        <dbReference type="SAM" id="MobiDB-lite"/>
    </source>
</evidence>
<dbReference type="GO" id="GO:0015030">
    <property type="term" value="C:Cajal body"/>
    <property type="evidence" value="ECO:0007669"/>
    <property type="project" value="UniProtKB-SubCell"/>
</dbReference>
<dbReference type="Proteomes" id="UP000663845">
    <property type="component" value="Unassembled WGS sequence"/>
</dbReference>
<dbReference type="GO" id="GO:0097504">
    <property type="term" value="C:Gemini of Cajal bodies"/>
    <property type="evidence" value="ECO:0007669"/>
    <property type="project" value="UniProtKB-SubCell"/>
</dbReference>
<dbReference type="GO" id="GO:0006397">
    <property type="term" value="P:mRNA processing"/>
    <property type="evidence" value="ECO:0007669"/>
    <property type="project" value="UniProtKB-KW"/>
</dbReference>
<feature type="domain" description="Tudor" evidence="9">
    <location>
        <begin position="116"/>
        <end position="174"/>
    </location>
</feature>
<evidence type="ECO:0000256" key="3">
    <source>
        <dbReference type="ARBA" id="ARBA00005371"/>
    </source>
</evidence>
<dbReference type="Gene3D" id="3.40.190.10">
    <property type="entry name" value="Periplasmic binding protein-like II"/>
    <property type="match status" value="1"/>
</dbReference>
<keyword evidence="5" id="KW-0508">mRNA splicing</keyword>
<evidence type="ECO:0000259" key="9">
    <source>
        <dbReference type="PROSITE" id="PS50304"/>
    </source>
</evidence>
<evidence type="ECO:0000256" key="5">
    <source>
        <dbReference type="ARBA" id="ARBA00023187"/>
    </source>
</evidence>
<keyword evidence="4" id="KW-0507">mRNA processing</keyword>
<dbReference type="InterPro" id="IPR010304">
    <property type="entry name" value="SMN_Tudor"/>
</dbReference>
<comment type="caution">
    <text evidence="10">The sequence shown here is derived from an EMBL/GenBank/DDBJ whole genome shotgun (WGS) entry which is preliminary data.</text>
</comment>
<reference evidence="10" key="1">
    <citation type="submission" date="2021-02" db="EMBL/GenBank/DDBJ databases">
        <authorList>
            <person name="Nowell W R."/>
        </authorList>
    </citation>
    <scope>NUCLEOTIDE SEQUENCE</scope>
</reference>
<dbReference type="GO" id="GO:0008380">
    <property type="term" value="P:RNA splicing"/>
    <property type="evidence" value="ECO:0007669"/>
    <property type="project" value="UniProtKB-KW"/>
</dbReference>
<evidence type="ECO:0000256" key="6">
    <source>
        <dbReference type="ARBA" id="ARBA00023242"/>
    </source>
</evidence>
<dbReference type="Pfam" id="PF06003">
    <property type="entry name" value="SMN_Tudor"/>
    <property type="match status" value="1"/>
</dbReference>